<feature type="transmembrane region" description="Helical" evidence="1">
    <location>
        <begin position="7"/>
        <end position="30"/>
    </location>
</feature>
<dbReference type="EMBL" id="WQMS01000001">
    <property type="protein sequence ID" value="MVO76739.1"/>
    <property type="molecule type" value="Genomic_DNA"/>
</dbReference>
<evidence type="ECO:0000313" key="2">
    <source>
        <dbReference type="EMBL" id="MVO76739.1"/>
    </source>
</evidence>
<feature type="transmembrane region" description="Helical" evidence="1">
    <location>
        <begin position="231"/>
        <end position="254"/>
    </location>
</feature>
<evidence type="ECO:0000256" key="1">
    <source>
        <dbReference type="SAM" id="Phobius"/>
    </source>
</evidence>
<protein>
    <submittedName>
        <fullName evidence="2">Uncharacterized protein</fullName>
    </submittedName>
</protein>
<keyword evidence="1" id="KW-0472">Membrane</keyword>
<dbReference type="AlphaFoldDB" id="A0A6I4IX84"/>
<accession>A0A6I4IX84</accession>
<keyword evidence="1" id="KW-0812">Transmembrane</keyword>
<proteinExistence type="predicted"/>
<dbReference type="RefSeq" id="WP_157025517.1">
    <property type="nucleotide sequence ID" value="NZ_WQMS01000001.1"/>
</dbReference>
<name>A0A6I4IX84_9SPHN</name>
<keyword evidence="3" id="KW-1185">Reference proteome</keyword>
<reference evidence="2 3" key="1">
    <citation type="submission" date="2019-12" db="EMBL/GenBank/DDBJ databases">
        <authorList>
            <person name="Huq M.A."/>
        </authorList>
    </citation>
    <scope>NUCLEOTIDE SEQUENCE [LARGE SCALE GENOMIC DNA]</scope>
    <source>
        <strain evidence="2 3">MAH-20</strain>
    </source>
</reference>
<feature type="transmembrane region" description="Helical" evidence="1">
    <location>
        <begin position="205"/>
        <end position="225"/>
    </location>
</feature>
<sequence>MTPIVRAIILLFIGVGLQLLLGLAVLPALFDVSGGTVATLTIIGVVFAGVFGFVAGLKQVYAMSPRGIWSFAIDATWSAINTATGLVFMIYCAAKGSYVAPTEDSQTRGIIHFADAALGGADATTIGTVMGGKWLVHETVHVQQARIFGPFYWPTYLASYLLNMLARFLTARFDDPHWQAYARVLMEDWAYRAAPGGEVKIFQSIVWFLLTLVNALSLGVLVSHVPVLGAIPALIGLTALPWWMGLLVLLVYALGRSYLPKANEPAAQVVFT</sequence>
<dbReference type="Proteomes" id="UP000441389">
    <property type="component" value="Unassembled WGS sequence"/>
</dbReference>
<comment type="caution">
    <text evidence="2">The sequence shown here is derived from an EMBL/GenBank/DDBJ whole genome shotgun (WGS) entry which is preliminary data.</text>
</comment>
<evidence type="ECO:0000313" key="3">
    <source>
        <dbReference type="Proteomes" id="UP000441389"/>
    </source>
</evidence>
<organism evidence="2 3">
    <name type="scientific">Sphingomonas horti</name>
    <dbReference type="NCBI Taxonomy" id="2682842"/>
    <lineage>
        <taxon>Bacteria</taxon>
        <taxon>Pseudomonadati</taxon>
        <taxon>Pseudomonadota</taxon>
        <taxon>Alphaproteobacteria</taxon>
        <taxon>Sphingomonadales</taxon>
        <taxon>Sphingomonadaceae</taxon>
        <taxon>Sphingomonas</taxon>
    </lineage>
</organism>
<feature type="transmembrane region" description="Helical" evidence="1">
    <location>
        <begin position="36"/>
        <end position="57"/>
    </location>
</feature>
<gene>
    <name evidence="2" type="ORF">GON01_02130</name>
</gene>
<keyword evidence="1" id="KW-1133">Transmembrane helix</keyword>